<evidence type="ECO:0000259" key="24">
    <source>
        <dbReference type="Pfam" id="PF03372"/>
    </source>
</evidence>
<evidence type="ECO:0000256" key="3">
    <source>
        <dbReference type="ARBA" id="ARBA00004123"/>
    </source>
</evidence>
<dbReference type="CDD" id="cd09097">
    <property type="entry name" value="Deadenylase_CCR4"/>
    <property type="match status" value="1"/>
</dbReference>
<feature type="compositionally biased region" description="Gly residues" evidence="23">
    <location>
        <begin position="67"/>
        <end position="80"/>
    </location>
</feature>
<dbReference type="InterPro" id="IPR005135">
    <property type="entry name" value="Endo/exonuclease/phosphatase"/>
</dbReference>
<keyword evidence="8" id="KW-0433">Leucine-rich repeat</keyword>
<evidence type="ECO:0000256" key="13">
    <source>
        <dbReference type="ARBA" id="ARBA00022839"/>
    </source>
</evidence>
<evidence type="ECO:0000256" key="5">
    <source>
        <dbReference type="ARBA" id="ARBA00010774"/>
    </source>
</evidence>
<evidence type="ECO:0000256" key="12">
    <source>
        <dbReference type="ARBA" id="ARBA00022801"/>
    </source>
</evidence>
<dbReference type="EC" id="3.1.13.4" evidence="6"/>
<feature type="compositionally biased region" description="Polar residues" evidence="23">
    <location>
        <begin position="189"/>
        <end position="203"/>
    </location>
</feature>
<evidence type="ECO:0000256" key="2">
    <source>
        <dbReference type="ARBA" id="ARBA00001946"/>
    </source>
</evidence>
<comment type="catalytic activity">
    <reaction evidence="1">
        <text>Exonucleolytic cleavage of poly(A) to 5'-AMP.</text>
        <dbReference type="EC" id="3.1.13.4"/>
    </reaction>
</comment>
<dbReference type="AlphaFoldDB" id="G7E8Y3"/>
<evidence type="ECO:0000256" key="10">
    <source>
        <dbReference type="ARBA" id="ARBA00022723"/>
    </source>
</evidence>
<gene>
    <name evidence="25" type="primary">Mo06302</name>
    <name evidence="25" type="ORF">E5Q_06302</name>
</gene>
<sequence>MREDFEEARLTRTVSKDKTTRLRHARRASGKYSSSPREQQQLDMLQHQHGHFNHGPPHHPQQSNGSNGVGGNGNGGGQPGGMHPYSAYGPNGAQSVTPGGYGSHAHFGHPGQGTHSPLHHGGQGGPSQHHLGPQGNNQALNGLGSLNGLVGGNQMLGNGPNQHGNGNGVGPSNMMITANGGDPTEKWQQKQLSYANVSRQSSSPHHHARAANLQQRGLSSSAVAIHDPSRLNRPASAASTTGPAPSTTSGGFAADEGVREKDSSKAPINAVSAIVGKEAGAPAQTWTTLDLGGMALKNMSDGIFRYTFLTTLYISHNALTVLPSSISQLNSLTLLDVSSNKLSSLPPELGLLTRLKELLAFDNHLSSLPPELGTLYQLDLIGLEGNPLNETHRSLLDEKGTKSLIDYLRDSCPIALPPPDRDWITLDTQDLGSLENEDAPAPESFSLLCYNILYDKYATAHMYGYTPSWALAWDYRKDLILQEAMSYESEILCLQEVDQEQFEDFFLHHLSQQDYEGVFFPKSRARTMSSDEKRHVDGCATFYKSTTFSLVEQQLIEFNQIAMRRPDFKKTEDMFNRVMTKDNIAVVTLLEHRQSGARLIVANAHIYWDPEFKDVKLVQVAMLMEELEKIGQSFSKLPPKRDLGEGYTTAPSYSDGTKIPTIVCGDFNSEPSSGVYHFLANGAVGRDHPDFKSHIYGNYTSDGLAHRFNLRSAYSHGDELLPFTNYTPGFKGVIDYIWYTASTLSVTGLLGPVDSKYLEKVVGFPSSAFASDHLSLLSEFKIKPVVAPVRKSIARW</sequence>
<feature type="compositionally biased region" description="Polar residues" evidence="23">
    <location>
        <begin position="212"/>
        <end position="222"/>
    </location>
</feature>
<evidence type="ECO:0000256" key="23">
    <source>
        <dbReference type="SAM" id="MobiDB-lite"/>
    </source>
</evidence>
<evidence type="ECO:0000256" key="4">
    <source>
        <dbReference type="ARBA" id="ARBA00004496"/>
    </source>
</evidence>
<dbReference type="PROSITE" id="PS51450">
    <property type="entry name" value="LRR"/>
    <property type="match status" value="1"/>
</dbReference>
<evidence type="ECO:0000256" key="19">
    <source>
        <dbReference type="ARBA" id="ARBA00023475"/>
    </source>
</evidence>
<dbReference type="eggNOG" id="KOG0620">
    <property type="taxonomic scope" value="Eukaryota"/>
</dbReference>
<keyword evidence="10" id="KW-0479">Metal-binding</keyword>
<evidence type="ECO:0000256" key="20">
    <source>
        <dbReference type="ARBA" id="ARBA00030493"/>
    </source>
</evidence>
<protein>
    <recommendedName>
        <fullName evidence="19">CCR4-Not complex 3'-5'-exoribonuclease subunit Ccr4</fullName>
        <ecNumber evidence="6">3.1.13.4</ecNumber>
    </recommendedName>
    <alternativeName>
        <fullName evidence="20">Carbon catabolite repressor protein 4</fullName>
    </alternativeName>
    <alternativeName>
        <fullName evidence="21">Cytoplasmic deadenylase</fullName>
    </alternativeName>
    <alternativeName>
        <fullName evidence="22">Glucose-repressible alcohol dehydrogenase transcriptional effector</fullName>
    </alternativeName>
</protein>
<keyword evidence="9" id="KW-0540">Nuclease</keyword>
<evidence type="ECO:0000256" key="1">
    <source>
        <dbReference type="ARBA" id="ARBA00001663"/>
    </source>
</evidence>
<evidence type="ECO:0000256" key="16">
    <source>
        <dbReference type="ARBA" id="ARBA00023015"/>
    </source>
</evidence>
<dbReference type="FunFam" id="3.60.10.10:FF:000037">
    <property type="entry name" value="Glucose-repressible alcohol dehydrogenase transcriptional effector"/>
    <property type="match status" value="1"/>
</dbReference>
<keyword evidence="13" id="KW-0269">Exonuclease</keyword>
<keyword evidence="26" id="KW-1185">Reference proteome</keyword>
<keyword evidence="14" id="KW-0460">Magnesium</keyword>
<reference evidence="25 26" key="2">
    <citation type="journal article" date="2012" name="Open Biol.">
        <title>Characteristics of nucleosomes and linker DNA regions on the genome of the basidiomycete Mixia osmundae revealed by mono- and dinucleosome mapping.</title>
        <authorList>
            <person name="Nishida H."/>
            <person name="Kondo S."/>
            <person name="Matsumoto T."/>
            <person name="Suzuki Y."/>
            <person name="Yoshikawa H."/>
            <person name="Taylor T.D."/>
            <person name="Sugiyama J."/>
        </authorList>
    </citation>
    <scope>NUCLEOTIDE SEQUENCE [LARGE SCALE GENOMIC DNA]</scope>
    <source>
        <strain evidence="26">CBS 9802 / IAM 14324 / JCM 22182 / KY 12970</strain>
    </source>
</reference>
<evidence type="ECO:0000256" key="11">
    <source>
        <dbReference type="ARBA" id="ARBA00022737"/>
    </source>
</evidence>
<keyword evidence="16" id="KW-0805">Transcription regulation</keyword>
<dbReference type="PANTHER" id="PTHR12121">
    <property type="entry name" value="CARBON CATABOLITE REPRESSOR PROTEIN 4"/>
    <property type="match status" value="1"/>
</dbReference>
<dbReference type="Pfam" id="PF03372">
    <property type="entry name" value="Exo_endo_phos"/>
    <property type="match status" value="1"/>
</dbReference>
<keyword evidence="7" id="KW-0963">Cytoplasm</keyword>
<feature type="compositionally biased region" description="Polar residues" evidence="23">
    <location>
        <begin position="31"/>
        <end position="43"/>
    </location>
</feature>
<dbReference type="InterPro" id="IPR036691">
    <property type="entry name" value="Endo/exonu/phosph_ase_sf"/>
</dbReference>
<dbReference type="Pfam" id="PF13855">
    <property type="entry name" value="LRR_8"/>
    <property type="match status" value="1"/>
</dbReference>
<dbReference type="InParanoid" id="G7E8Y3"/>
<keyword evidence="18" id="KW-0539">Nucleus</keyword>
<evidence type="ECO:0000256" key="17">
    <source>
        <dbReference type="ARBA" id="ARBA00023163"/>
    </source>
</evidence>
<dbReference type="HOGENOM" id="CLU_016428_4_0_1"/>
<evidence type="ECO:0000256" key="9">
    <source>
        <dbReference type="ARBA" id="ARBA00022722"/>
    </source>
</evidence>
<dbReference type="Gene3D" id="3.60.10.10">
    <property type="entry name" value="Endonuclease/exonuclease/phosphatase"/>
    <property type="match status" value="1"/>
</dbReference>
<feature type="compositionally biased region" description="Basic and acidic residues" evidence="23">
    <location>
        <begin position="1"/>
        <end position="20"/>
    </location>
</feature>
<dbReference type="Gene3D" id="3.80.10.10">
    <property type="entry name" value="Ribonuclease Inhibitor"/>
    <property type="match status" value="1"/>
</dbReference>
<reference evidence="25 26" key="1">
    <citation type="journal article" date="2011" name="J. Gen. Appl. Microbiol.">
        <title>Draft genome sequencing of the enigmatic basidiomycete Mixia osmundae.</title>
        <authorList>
            <person name="Nishida H."/>
            <person name="Nagatsuka Y."/>
            <person name="Sugiyama J."/>
        </authorList>
    </citation>
    <scope>NUCLEOTIDE SEQUENCE [LARGE SCALE GENOMIC DNA]</scope>
    <source>
        <strain evidence="26">CBS 9802 / IAM 14324 / JCM 22182 / KY 12970</strain>
    </source>
</reference>
<comment type="cofactor">
    <cofactor evidence="2">
        <name>Mg(2+)</name>
        <dbReference type="ChEBI" id="CHEBI:18420"/>
    </cofactor>
</comment>
<evidence type="ECO:0000256" key="6">
    <source>
        <dbReference type="ARBA" id="ARBA00012161"/>
    </source>
</evidence>
<evidence type="ECO:0000256" key="18">
    <source>
        <dbReference type="ARBA" id="ARBA00023242"/>
    </source>
</evidence>
<dbReference type="InterPro" id="IPR050410">
    <property type="entry name" value="CCR4/nocturin_mRNA_transcr"/>
</dbReference>
<evidence type="ECO:0000256" key="21">
    <source>
        <dbReference type="ARBA" id="ARBA00031469"/>
    </source>
</evidence>
<feature type="region of interest" description="Disordered" evidence="23">
    <location>
        <begin position="1"/>
        <end position="265"/>
    </location>
</feature>
<keyword evidence="15" id="KW-0694">RNA-binding</keyword>
<evidence type="ECO:0000256" key="8">
    <source>
        <dbReference type="ARBA" id="ARBA00022614"/>
    </source>
</evidence>
<feature type="compositionally biased region" description="Low complexity" evidence="23">
    <location>
        <begin position="115"/>
        <end position="148"/>
    </location>
</feature>
<evidence type="ECO:0000256" key="7">
    <source>
        <dbReference type="ARBA" id="ARBA00022490"/>
    </source>
</evidence>
<comment type="caution">
    <text evidence="25">The sequence shown here is derived from an EMBL/GenBank/DDBJ whole genome shotgun (WGS) entry which is preliminary data.</text>
</comment>
<keyword evidence="11" id="KW-0677">Repeat</keyword>
<keyword evidence="17" id="KW-0804">Transcription</keyword>
<evidence type="ECO:0000313" key="26">
    <source>
        <dbReference type="Proteomes" id="UP000009131"/>
    </source>
</evidence>
<dbReference type="GO" id="GO:0005737">
    <property type="term" value="C:cytoplasm"/>
    <property type="evidence" value="ECO:0007669"/>
    <property type="project" value="UniProtKB-SubCell"/>
</dbReference>
<dbReference type="FunCoup" id="G7E8Y3">
    <property type="interactions" value="417"/>
</dbReference>
<dbReference type="PANTHER" id="PTHR12121:SF100">
    <property type="entry name" value="POLY(A)-SPECIFIC RIBONUCLEASE"/>
    <property type="match status" value="1"/>
</dbReference>
<dbReference type="InterPro" id="IPR032675">
    <property type="entry name" value="LRR_dom_sf"/>
</dbReference>
<dbReference type="InterPro" id="IPR003591">
    <property type="entry name" value="Leu-rich_rpt_typical-subtyp"/>
</dbReference>
<proteinExistence type="inferred from homology"/>
<dbReference type="GO" id="GO:0004535">
    <property type="term" value="F:poly(A)-specific ribonuclease activity"/>
    <property type="evidence" value="ECO:0007669"/>
    <property type="project" value="UniProtKB-EC"/>
</dbReference>
<dbReference type="Proteomes" id="UP000009131">
    <property type="component" value="Unassembled WGS sequence"/>
</dbReference>
<feature type="compositionally biased region" description="Low complexity" evidence="23">
    <location>
        <begin position="234"/>
        <end position="251"/>
    </location>
</feature>
<evidence type="ECO:0000256" key="15">
    <source>
        <dbReference type="ARBA" id="ARBA00022884"/>
    </source>
</evidence>
<accession>G7E8Y3</accession>
<feature type="domain" description="Endonuclease/exonuclease/phosphatase" evidence="24">
    <location>
        <begin position="450"/>
        <end position="773"/>
    </location>
</feature>
<evidence type="ECO:0000313" key="25">
    <source>
        <dbReference type="EMBL" id="GAA99601.1"/>
    </source>
</evidence>
<comment type="similarity">
    <text evidence="5">Belongs to the CCR4/nocturin family.</text>
</comment>
<name>G7E8Y3_MIXOS</name>
<organism evidence="25 26">
    <name type="scientific">Mixia osmundae (strain CBS 9802 / IAM 14324 / JCM 22182 / KY 12970)</name>
    <dbReference type="NCBI Taxonomy" id="764103"/>
    <lineage>
        <taxon>Eukaryota</taxon>
        <taxon>Fungi</taxon>
        <taxon>Dikarya</taxon>
        <taxon>Basidiomycota</taxon>
        <taxon>Pucciniomycotina</taxon>
        <taxon>Mixiomycetes</taxon>
        <taxon>Mixiales</taxon>
        <taxon>Mixiaceae</taxon>
        <taxon>Mixia</taxon>
    </lineage>
</organism>
<dbReference type="GO" id="GO:0003723">
    <property type="term" value="F:RNA binding"/>
    <property type="evidence" value="ECO:0007669"/>
    <property type="project" value="UniProtKB-KW"/>
</dbReference>
<dbReference type="SMART" id="SM00369">
    <property type="entry name" value="LRR_TYP"/>
    <property type="match status" value="3"/>
</dbReference>
<dbReference type="SUPFAM" id="SSF56219">
    <property type="entry name" value="DNase I-like"/>
    <property type="match status" value="1"/>
</dbReference>
<evidence type="ECO:0000256" key="22">
    <source>
        <dbReference type="ARBA" id="ARBA00033317"/>
    </source>
</evidence>
<dbReference type="STRING" id="764103.G7E8Y3"/>
<dbReference type="InterPro" id="IPR001611">
    <property type="entry name" value="Leu-rich_rpt"/>
</dbReference>
<dbReference type="SUPFAM" id="SSF52058">
    <property type="entry name" value="L domain-like"/>
    <property type="match status" value="1"/>
</dbReference>
<comment type="subcellular location">
    <subcellularLocation>
        <location evidence="4">Cytoplasm</location>
    </subcellularLocation>
    <subcellularLocation>
        <location evidence="3">Nucleus</location>
    </subcellularLocation>
</comment>
<dbReference type="GO" id="GO:0046872">
    <property type="term" value="F:metal ion binding"/>
    <property type="evidence" value="ECO:0007669"/>
    <property type="project" value="UniProtKB-KW"/>
</dbReference>
<dbReference type="EMBL" id="BABT02000220">
    <property type="protein sequence ID" value="GAA99601.1"/>
    <property type="molecule type" value="Genomic_DNA"/>
</dbReference>
<keyword evidence="12" id="KW-0378">Hydrolase</keyword>
<dbReference type="GO" id="GO:0005634">
    <property type="term" value="C:nucleus"/>
    <property type="evidence" value="ECO:0007669"/>
    <property type="project" value="UniProtKB-SubCell"/>
</dbReference>
<dbReference type="OrthoDB" id="428734at2759"/>
<evidence type="ECO:0000256" key="14">
    <source>
        <dbReference type="ARBA" id="ARBA00022842"/>
    </source>
</evidence>